<evidence type="ECO:0000313" key="2">
    <source>
        <dbReference type="Proteomes" id="UP001161408"/>
    </source>
</evidence>
<dbReference type="RefSeq" id="WP_013465478.1">
    <property type="nucleotide sequence ID" value="NZ_BJXY01000005.1"/>
</dbReference>
<proteinExistence type="predicted"/>
<evidence type="ECO:0000313" key="1">
    <source>
        <dbReference type="EMBL" id="GLQ01554.1"/>
    </source>
</evidence>
<reference evidence="1" key="1">
    <citation type="journal article" date="2014" name="Int. J. Syst. Evol. Microbiol.">
        <title>Complete genome sequence of Corynebacterium casei LMG S-19264T (=DSM 44701T), isolated from a smear-ripened cheese.</title>
        <authorList>
            <consortium name="US DOE Joint Genome Institute (JGI-PGF)"/>
            <person name="Walter F."/>
            <person name="Albersmeier A."/>
            <person name="Kalinowski J."/>
            <person name="Ruckert C."/>
        </authorList>
    </citation>
    <scope>NUCLEOTIDE SEQUENCE</scope>
    <source>
        <strain evidence="1">NBRC 103034</strain>
    </source>
</reference>
<accession>A0AA37S0K2</accession>
<dbReference type="Proteomes" id="UP001161408">
    <property type="component" value="Unassembled WGS sequence"/>
</dbReference>
<reference evidence="1" key="2">
    <citation type="submission" date="2023-01" db="EMBL/GenBank/DDBJ databases">
        <title>Draft genome sequence of Pseudoalteromonas tetraodonis strain NBRC 103034.</title>
        <authorList>
            <person name="Sun Q."/>
            <person name="Mori K."/>
        </authorList>
    </citation>
    <scope>NUCLEOTIDE SEQUENCE</scope>
    <source>
        <strain evidence="1">NBRC 103034</strain>
    </source>
</reference>
<gene>
    <name evidence="1" type="ORF">GCM10007914_04350</name>
</gene>
<dbReference type="EMBL" id="BSNE01000002">
    <property type="protein sequence ID" value="GLQ01554.1"/>
    <property type="molecule type" value="Genomic_DNA"/>
</dbReference>
<organism evidence="1 2">
    <name type="scientific">Pseudoalteromonas tetraodonis GFC</name>
    <dbReference type="NCBI Taxonomy" id="1315271"/>
    <lineage>
        <taxon>Bacteria</taxon>
        <taxon>Pseudomonadati</taxon>
        <taxon>Pseudomonadota</taxon>
        <taxon>Gammaproteobacteria</taxon>
        <taxon>Alteromonadales</taxon>
        <taxon>Pseudoalteromonadaceae</taxon>
        <taxon>Pseudoalteromonas</taxon>
    </lineage>
</organism>
<name>A0AA37S0K2_9GAMM</name>
<comment type="caution">
    <text evidence="1">The sequence shown here is derived from an EMBL/GenBank/DDBJ whole genome shotgun (WGS) entry which is preliminary data.</text>
</comment>
<dbReference type="AlphaFoldDB" id="A0AA37S0K2"/>
<sequence length="202" mass="23483">MKIEYIPHRFGKPSKSAIKNYEKSLEAIEIYIENLVTSHADLLNQVDVDKAEHALEYGLIQNFDVSHGNDIDVTTHVRMYSRLYIEELIKRAYQMGVCSGDTKGASWALNETRKLESKKNRAKRSKPNISTEKIRSDIEHLISQDFRSFGEAIKDYKLERYVKKYKDFLATKDTYPTIGDQAIKNHIRKIREEILQKSDKSP</sequence>
<protein>
    <submittedName>
        <fullName evidence="1">Uncharacterized protein</fullName>
    </submittedName>
</protein>
<keyword evidence="2" id="KW-1185">Reference proteome</keyword>